<dbReference type="SUPFAM" id="SSF51556">
    <property type="entry name" value="Metallo-dependent hydrolases"/>
    <property type="match status" value="1"/>
</dbReference>
<dbReference type="Proteomes" id="UP000681315">
    <property type="component" value="Unassembled WGS sequence"/>
</dbReference>
<dbReference type="Pfam" id="PF07969">
    <property type="entry name" value="Amidohydro_3"/>
    <property type="match status" value="1"/>
</dbReference>
<organism evidence="2 3">
    <name type="scientific">Gelidibacter pelagius</name>
    <dbReference type="NCBI Taxonomy" id="2819985"/>
    <lineage>
        <taxon>Bacteria</taxon>
        <taxon>Pseudomonadati</taxon>
        <taxon>Bacteroidota</taxon>
        <taxon>Flavobacteriia</taxon>
        <taxon>Flavobacteriales</taxon>
        <taxon>Flavobacteriaceae</taxon>
        <taxon>Gelidibacter</taxon>
    </lineage>
</organism>
<proteinExistence type="predicted"/>
<dbReference type="SUPFAM" id="SSF51338">
    <property type="entry name" value="Composite domain of metallo-dependent hydrolases"/>
    <property type="match status" value="1"/>
</dbReference>
<reference evidence="2 3" key="1">
    <citation type="submission" date="2021-03" db="EMBL/GenBank/DDBJ databases">
        <title>Gelidibacter sp. nov., isolated from costal sediment.</title>
        <authorList>
            <person name="Lun K.-Y."/>
        </authorList>
    </citation>
    <scope>NUCLEOTIDE SEQUENCE [LARGE SCALE GENOMIC DNA]</scope>
    <source>
        <strain evidence="2 3">DF109</strain>
    </source>
</reference>
<dbReference type="RefSeq" id="WP_208232952.1">
    <property type="nucleotide sequence ID" value="NZ_JAGEVG010000005.1"/>
</dbReference>
<dbReference type="InterPro" id="IPR032466">
    <property type="entry name" value="Metal_Hydrolase"/>
</dbReference>
<evidence type="ECO:0000313" key="3">
    <source>
        <dbReference type="Proteomes" id="UP000681315"/>
    </source>
</evidence>
<dbReference type="EMBL" id="JAGEVG010000005">
    <property type="protein sequence ID" value="MBO3097812.1"/>
    <property type="molecule type" value="Genomic_DNA"/>
</dbReference>
<accession>A0ABS3SQ33</accession>
<evidence type="ECO:0000313" key="2">
    <source>
        <dbReference type="EMBL" id="MBO3097812.1"/>
    </source>
</evidence>
<dbReference type="InterPro" id="IPR013108">
    <property type="entry name" value="Amidohydro_3"/>
</dbReference>
<dbReference type="InterPro" id="IPR011059">
    <property type="entry name" value="Metal-dep_hydrolase_composite"/>
</dbReference>
<sequence>MKTLIKNGLFFSGMPDEKAVKQDVLIDDDGRILEIGLSNSFSEEGLNIIDAEGQWIVPGFVDSHTHYDAELLASPGLKESARHGVTTIILGSCSVSAVYNSAEDTADSFTRVEAIPRDVMLPLLEKEKTWNTPKEWKTYIGNLPLGINIASFIGHSDIRMKAMGIKRSLTDNESATPQEREMMLNMLNDALDEGFIGLSTMDNPWDKMDGDRYWSHKTPSFYASWKERRSLINLLRERDAILQGAPNLVTRINALNYMLASAGIFRKPLKTTMIAMMDLIGDRYIYPMVAFGSKAINSLGNANFRMQSPPCPFTVYYDGVDSVMFEEFPSGEALRHLAKELDQRNELINDSEFRENFKKEIKKKFAPKVWHKDLSKAVIIDCPDASLIGRNFYEIAEENNKHPVDEFLDTIIKYDKKIRWTTTIANDRKEKYKDLYNFKYNLISFSDAGAHLNNMAFYNFPLKMIKIVQDSIDQGNPIMTMEKCIWRLSKEQGDWFDLDCGYLAKGKMADLVILDPEKFKNITENVEIEPIQEFNNYDRLVNRNEGVVSRVMVGGKTIFENEVFVENYGKTEKYGRFLEKVGQRNKHLQKAV</sequence>
<name>A0ABS3SQ33_9FLAO</name>
<protein>
    <submittedName>
        <fullName evidence="2">Amidohydrolase family protein</fullName>
    </submittedName>
</protein>
<evidence type="ECO:0000259" key="1">
    <source>
        <dbReference type="Pfam" id="PF07969"/>
    </source>
</evidence>
<dbReference type="Gene3D" id="3.20.20.140">
    <property type="entry name" value="Metal-dependent hydrolases"/>
    <property type="match status" value="1"/>
</dbReference>
<keyword evidence="3" id="KW-1185">Reference proteome</keyword>
<dbReference type="Gene3D" id="2.30.40.10">
    <property type="entry name" value="Urease, subunit C, domain 1"/>
    <property type="match status" value="1"/>
</dbReference>
<dbReference type="PANTHER" id="PTHR11647">
    <property type="entry name" value="HYDRANTOINASE/DIHYDROPYRIMIDINASE FAMILY MEMBER"/>
    <property type="match status" value="1"/>
</dbReference>
<dbReference type="InterPro" id="IPR050378">
    <property type="entry name" value="Metallo-dep_Hydrolases_sf"/>
</dbReference>
<comment type="caution">
    <text evidence="2">The sequence shown here is derived from an EMBL/GenBank/DDBJ whole genome shotgun (WGS) entry which is preliminary data.</text>
</comment>
<dbReference type="PANTHER" id="PTHR11647:SF1">
    <property type="entry name" value="COLLAPSIN RESPONSE MEDIATOR PROTEIN"/>
    <property type="match status" value="1"/>
</dbReference>
<gene>
    <name evidence="2" type="ORF">J4051_06005</name>
</gene>
<feature type="domain" description="Amidohydrolase 3" evidence="1">
    <location>
        <begin position="48"/>
        <end position="96"/>
    </location>
</feature>